<feature type="non-terminal residue" evidence="2">
    <location>
        <position position="1"/>
    </location>
</feature>
<gene>
    <name evidence="2" type="ORF">CM83_5412</name>
</gene>
<feature type="region of interest" description="Disordered" evidence="1">
    <location>
        <begin position="137"/>
        <end position="167"/>
    </location>
</feature>
<dbReference type="AlphaFoldDB" id="A0A0A9XED5"/>
<reference evidence="2" key="2">
    <citation type="submission" date="2014-07" db="EMBL/GenBank/DDBJ databases">
        <authorList>
            <person name="Hull J."/>
        </authorList>
    </citation>
    <scope>NUCLEOTIDE SEQUENCE</scope>
</reference>
<dbReference type="EMBL" id="GBHO01026471">
    <property type="protein sequence ID" value="JAG17133.1"/>
    <property type="molecule type" value="Transcribed_RNA"/>
</dbReference>
<name>A0A0A9XED5_LYGHE</name>
<feature type="region of interest" description="Disordered" evidence="1">
    <location>
        <begin position="101"/>
        <end position="121"/>
    </location>
</feature>
<evidence type="ECO:0000313" key="2">
    <source>
        <dbReference type="EMBL" id="JAG17133.1"/>
    </source>
</evidence>
<feature type="compositionally biased region" description="Polar residues" evidence="1">
    <location>
        <begin position="112"/>
        <end position="121"/>
    </location>
</feature>
<accession>A0A0A9XED5</accession>
<organism evidence="2">
    <name type="scientific">Lygus hesperus</name>
    <name type="common">Western plant bug</name>
    <dbReference type="NCBI Taxonomy" id="30085"/>
    <lineage>
        <taxon>Eukaryota</taxon>
        <taxon>Metazoa</taxon>
        <taxon>Ecdysozoa</taxon>
        <taxon>Arthropoda</taxon>
        <taxon>Hexapoda</taxon>
        <taxon>Insecta</taxon>
        <taxon>Pterygota</taxon>
        <taxon>Neoptera</taxon>
        <taxon>Paraneoptera</taxon>
        <taxon>Hemiptera</taxon>
        <taxon>Heteroptera</taxon>
        <taxon>Panheteroptera</taxon>
        <taxon>Cimicomorpha</taxon>
        <taxon>Miridae</taxon>
        <taxon>Mirini</taxon>
        <taxon>Lygus</taxon>
    </lineage>
</organism>
<evidence type="ECO:0000256" key="1">
    <source>
        <dbReference type="SAM" id="MobiDB-lite"/>
    </source>
</evidence>
<protein>
    <submittedName>
        <fullName evidence="2">Uncharacterized protein</fullName>
    </submittedName>
</protein>
<proteinExistence type="predicted"/>
<sequence>LAFVTVETYVHVANRNLSSNAVGPTRYPGIEAGYSMNTQITTPRTDDLSRGEAAECVVENGLSTTAASDKAVSQVDAAATAPDDGVNLSTAAAAAAITTTTSSPETEIHTQLPPTTANNAPSTGRWWWCVEGSTTAEPTHDDVATDSQTHTQPAAVPVLPTTIHGAR</sequence>
<reference evidence="2" key="1">
    <citation type="journal article" date="2014" name="PLoS ONE">
        <title>Transcriptome-Based Identification of ABC Transporters in the Western Tarnished Plant Bug Lygus hesperus.</title>
        <authorList>
            <person name="Hull J.J."/>
            <person name="Chaney K."/>
            <person name="Geib S.M."/>
            <person name="Fabrick J.A."/>
            <person name="Brent C.S."/>
            <person name="Walsh D."/>
            <person name="Lavine L.C."/>
        </authorList>
    </citation>
    <scope>NUCLEOTIDE SEQUENCE</scope>
</reference>